<evidence type="ECO:0000313" key="1">
    <source>
        <dbReference type="EMBL" id="OGY11623.1"/>
    </source>
</evidence>
<dbReference type="Proteomes" id="UP000178319">
    <property type="component" value="Unassembled WGS sequence"/>
</dbReference>
<dbReference type="AlphaFoldDB" id="A0A1G1V8D4"/>
<dbReference type="STRING" id="1797516.A3D26_02035"/>
<evidence type="ECO:0008006" key="3">
    <source>
        <dbReference type="Google" id="ProtNLM"/>
    </source>
</evidence>
<comment type="caution">
    <text evidence="1">The sequence shown here is derived from an EMBL/GenBank/DDBJ whole genome shotgun (WGS) entry which is preliminary data.</text>
</comment>
<evidence type="ECO:0000313" key="2">
    <source>
        <dbReference type="Proteomes" id="UP000178319"/>
    </source>
</evidence>
<name>A0A1G1V8D4_9BACT</name>
<protein>
    <recommendedName>
        <fullName evidence="3">Glycosyl transferase family 28 C-terminal domain-containing protein</fullName>
    </recommendedName>
</protein>
<gene>
    <name evidence="1" type="ORF">A3D26_02035</name>
</gene>
<reference evidence="1 2" key="1">
    <citation type="journal article" date="2016" name="Nat. Commun.">
        <title>Thousands of microbial genomes shed light on interconnected biogeochemical processes in an aquifer system.</title>
        <authorList>
            <person name="Anantharaman K."/>
            <person name="Brown C.T."/>
            <person name="Hug L.A."/>
            <person name="Sharon I."/>
            <person name="Castelle C.J."/>
            <person name="Probst A.J."/>
            <person name="Thomas B.C."/>
            <person name="Singh A."/>
            <person name="Wilkins M.J."/>
            <person name="Karaoz U."/>
            <person name="Brodie E.L."/>
            <person name="Williams K.H."/>
            <person name="Hubbard S.S."/>
            <person name="Banfield J.F."/>
        </authorList>
    </citation>
    <scope>NUCLEOTIDE SEQUENCE [LARGE SCALE GENOMIC DNA]</scope>
</reference>
<accession>A0A1G1V8D4</accession>
<organism evidence="1 2">
    <name type="scientific">Candidatus Blackburnbacteria bacterium RIFCSPHIGHO2_02_FULL_44_20</name>
    <dbReference type="NCBI Taxonomy" id="1797516"/>
    <lineage>
        <taxon>Bacteria</taxon>
        <taxon>Candidatus Blackburniibacteriota</taxon>
    </lineage>
</organism>
<proteinExistence type="predicted"/>
<sequence>MLKNLSIPNAELDLPRTLESDRKHLAESSVPIVTTSASFRSDILKSLGEKARINDHDIVFSRGHFSMAIAILKGAEEKGLTTWLTDPTNYVSRADWQKLKFVVTVGQLIARFPFLKYLKDQLDTLTRNKLPVTQAIEKPLLFATSEVTKPIISVHYETGNILVKEGRQVVQVVTDPHIRPQYLTECDKKNIHFAVFNNSTKIELLKKAKEEGKTLEEERVTVTGPPVDPRIIKARKNKSPLSFKKRPLRLCVTTGGLGQNKEEIAEILENLAPQIKENHVQVVLYASTLPDFREMYEGVIAKFNIPISSDLADENSEARIIYSSSIVNANETLIKHGFPWSDGFITKPSGDMAYDAAAAGCFILSLTPWGDWEANVAKIFEELSILRKAETKNITNQLNDLTNTGWISSSIKNALNIDKLYLEGVKNILALQQKIASKVDGHGLA</sequence>
<dbReference type="EMBL" id="MHBZ01000014">
    <property type="protein sequence ID" value="OGY11623.1"/>
    <property type="molecule type" value="Genomic_DNA"/>
</dbReference>